<accession>A0A370GWM6</accession>
<evidence type="ECO:0000313" key="2">
    <source>
        <dbReference type="Proteomes" id="UP000254720"/>
    </source>
</evidence>
<reference evidence="1 2" key="1">
    <citation type="submission" date="2018-07" db="EMBL/GenBank/DDBJ databases">
        <title>Genomic Encyclopedia of Type Strains, Phase IV (KMG-IV): sequencing the most valuable type-strain genomes for metagenomic binning, comparative biology and taxonomic classification.</title>
        <authorList>
            <person name="Goeker M."/>
        </authorList>
    </citation>
    <scope>NUCLEOTIDE SEQUENCE [LARGE SCALE GENOMIC DNA]</scope>
    <source>
        <strain evidence="1 2">DSM 16500</strain>
    </source>
</reference>
<dbReference type="EMBL" id="QQAX01000003">
    <property type="protein sequence ID" value="RDI48057.1"/>
    <property type="molecule type" value="Genomic_DNA"/>
</dbReference>
<sequence>MQADCAKYDHILHIIFKNQSTAMFCLNTIGFKEREQREGEA</sequence>
<organism evidence="1 2">
    <name type="scientific">Aquicella lusitana</name>
    <dbReference type="NCBI Taxonomy" id="254246"/>
    <lineage>
        <taxon>Bacteria</taxon>
        <taxon>Pseudomonadati</taxon>
        <taxon>Pseudomonadota</taxon>
        <taxon>Gammaproteobacteria</taxon>
        <taxon>Legionellales</taxon>
        <taxon>Coxiellaceae</taxon>
        <taxon>Aquicella</taxon>
    </lineage>
</organism>
<proteinExistence type="predicted"/>
<dbReference type="Proteomes" id="UP000254720">
    <property type="component" value="Unassembled WGS sequence"/>
</dbReference>
<keyword evidence="2" id="KW-1185">Reference proteome</keyword>
<comment type="caution">
    <text evidence="1">The sequence shown here is derived from an EMBL/GenBank/DDBJ whole genome shotgun (WGS) entry which is preliminary data.</text>
</comment>
<protein>
    <submittedName>
        <fullName evidence="1">Uncharacterized protein</fullName>
    </submittedName>
</protein>
<gene>
    <name evidence="1" type="ORF">C8D86_10322</name>
</gene>
<dbReference type="AlphaFoldDB" id="A0A370GWM6"/>
<evidence type="ECO:0000313" key="1">
    <source>
        <dbReference type="EMBL" id="RDI48057.1"/>
    </source>
</evidence>
<name>A0A370GWM6_9COXI</name>